<dbReference type="Proteomes" id="UP000184432">
    <property type="component" value="Unassembled WGS sequence"/>
</dbReference>
<reference evidence="3" key="1">
    <citation type="submission" date="2016-11" db="EMBL/GenBank/DDBJ databases">
        <authorList>
            <person name="Varghese N."/>
            <person name="Submissions S."/>
        </authorList>
    </citation>
    <scope>NUCLEOTIDE SEQUENCE [LARGE SCALE GENOMIC DNA]</scope>
    <source>
        <strain evidence="3">DSM 22623</strain>
    </source>
</reference>
<dbReference type="EMBL" id="FQYP01000007">
    <property type="protein sequence ID" value="SHJ28923.1"/>
    <property type="molecule type" value="Genomic_DNA"/>
</dbReference>
<evidence type="ECO:0000313" key="3">
    <source>
        <dbReference type="Proteomes" id="UP000184432"/>
    </source>
</evidence>
<feature type="chain" id="PRO_5013042337" description="NIPSNAP protein" evidence="1">
    <location>
        <begin position="19"/>
        <end position="140"/>
    </location>
</feature>
<feature type="signal peptide" evidence="1">
    <location>
        <begin position="1"/>
        <end position="18"/>
    </location>
</feature>
<dbReference type="OrthoDB" id="954762at2"/>
<gene>
    <name evidence="2" type="ORF">SAMN04488508_10789</name>
</gene>
<keyword evidence="1" id="KW-0732">Signal</keyword>
<dbReference type="AlphaFoldDB" id="A0A1M6I371"/>
<dbReference type="RefSeq" id="WP_073317917.1">
    <property type="nucleotide sequence ID" value="NZ_FQYP01000007.1"/>
</dbReference>
<proteinExistence type="predicted"/>
<evidence type="ECO:0008006" key="4">
    <source>
        <dbReference type="Google" id="ProtNLM"/>
    </source>
</evidence>
<keyword evidence="3" id="KW-1185">Reference proteome</keyword>
<sequence>MRLILALFILSFTSLSYGQLDQRISTMDFVQILNNNKKEVTYYYQNNWKVLRDMAIKKGYIESYQVLETPFNEEQPFEIILITTYANKEQYDQREDHFQELIKEKGALDLLNEKKPGDFRKTLFNREIVRHWETPHKNKR</sequence>
<accession>A0A1M6I371</accession>
<name>A0A1M6I371_9FLAO</name>
<dbReference type="STRING" id="570521.SAMN04488508_10789"/>
<organism evidence="2 3">
    <name type="scientific">Aquimarina spongiae</name>
    <dbReference type="NCBI Taxonomy" id="570521"/>
    <lineage>
        <taxon>Bacteria</taxon>
        <taxon>Pseudomonadati</taxon>
        <taxon>Bacteroidota</taxon>
        <taxon>Flavobacteriia</taxon>
        <taxon>Flavobacteriales</taxon>
        <taxon>Flavobacteriaceae</taxon>
        <taxon>Aquimarina</taxon>
    </lineage>
</organism>
<evidence type="ECO:0000256" key="1">
    <source>
        <dbReference type="SAM" id="SignalP"/>
    </source>
</evidence>
<protein>
    <recommendedName>
        <fullName evidence="4">NIPSNAP protein</fullName>
    </recommendedName>
</protein>
<evidence type="ECO:0000313" key="2">
    <source>
        <dbReference type="EMBL" id="SHJ28923.1"/>
    </source>
</evidence>